<keyword evidence="2" id="KW-1133">Transmembrane helix</keyword>
<protein>
    <submittedName>
        <fullName evidence="3">Uncharacterized protein</fullName>
    </submittedName>
</protein>
<sequence>MSGMIVFLIGVVLGMLALGGLVVTWAVYAPSAAELAEKARLHDEAQKASWRMHQQATQAFAQMLEVSRQRLPGASPGGDGTEWSSTDEQWED</sequence>
<name>A0A936TE06_9ACTN</name>
<feature type="compositionally biased region" description="Polar residues" evidence="1">
    <location>
        <begin position="82"/>
        <end position="92"/>
    </location>
</feature>
<feature type="transmembrane region" description="Helical" evidence="2">
    <location>
        <begin position="6"/>
        <end position="28"/>
    </location>
</feature>
<keyword evidence="2" id="KW-0812">Transmembrane</keyword>
<evidence type="ECO:0000256" key="2">
    <source>
        <dbReference type="SAM" id="Phobius"/>
    </source>
</evidence>
<dbReference type="Proteomes" id="UP000727993">
    <property type="component" value="Unassembled WGS sequence"/>
</dbReference>
<dbReference type="EMBL" id="JADJZA010000001">
    <property type="protein sequence ID" value="MBK9296204.1"/>
    <property type="molecule type" value="Genomic_DNA"/>
</dbReference>
<reference evidence="3 4" key="1">
    <citation type="submission" date="2020-10" db="EMBL/GenBank/DDBJ databases">
        <title>Connecting structure to function with the recovery of over 1000 high-quality activated sludge metagenome-assembled genomes encoding full-length rRNA genes using long-read sequencing.</title>
        <authorList>
            <person name="Singleton C.M."/>
            <person name="Petriglieri F."/>
            <person name="Kristensen J.M."/>
            <person name="Kirkegaard R.H."/>
            <person name="Michaelsen T.Y."/>
            <person name="Andersen M.H."/>
            <person name="Karst S.M."/>
            <person name="Dueholm M.S."/>
            <person name="Nielsen P.H."/>
            <person name="Albertsen M."/>
        </authorList>
    </citation>
    <scope>NUCLEOTIDE SEQUENCE [LARGE SCALE GENOMIC DNA]</scope>
    <source>
        <strain evidence="3">Lyne_18-Q3-R50-59_MAXAC.006</strain>
    </source>
</reference>
<evidence type="ECO:0000313" key="3">
    <source>
        <dbReference type="EMBL" id="MBK9296204.1"/>
    </source>
</evidence>
<accession>A0A936TE06</accession>
<proteinExistence type="predicted"/>
<evidence type="ECO:0000313" key="4">
    <source>
        <dbReference type="Proteomes" id="UP000727993"/>
    </source>
</evidence>
<evidence type="ECO:0000256" key="1">
    <source>
        <dbReference type="SAM" id="MobiDB-lite"/>
    </source>
</evidence>
<dbReference type="AlphaFoldDB" id="A0A936TE06"/>
<feature type="region of interest" description="Disordered" evidence="1">
    <location>
        <begin position="70"/>
        <end position="92"/>
    </location>
</feature>
<gene>
    <name evidence="3" type="ORF">IPN02_04925</name>
</gene>
<keyword evidence="2" id="KW-0472">Membrane</keyword>
<organism evidence="3 4">
    <name type="scientific">Candidatus Neomicrothrix subdominans</name>
    <dbReference type="NCBI Taxonomy" id="2954438"/>
    <lineage>
        <taxon>Bacteria</taxon>
        <taxon>Bacillati</taxon>
        <taxon>Actinomycetota</taxon>
        <taxon>Acidimicrobiia</taxon>
        <taxon>Acidimicrobiales</taxon>
        <taxon>Microthrixaceae</taxon>
        <taxon>Candidatus Neomicrothrix</taxon>
    </lineage>
</organism>
<comment type="caution">
    <text evidence="3">The sequence shown here is derived from an EMBL/GenBank/DDBJ whole genome shotgun (WGS) entry which is preliminary data.</text>
</comment>